<gene>
    <name evidence="1" type="ORF">JY651_36265</name>
</gene>
<sequence length="181" mass="20116">MHTHWMKWTLPFVAGLGLVGCGGDDTRVYDVTFDAAALEDVPTTCSDVRGGPRKAAGLEAHQTWTIRDVDYGATTLEVPDVDFTLSDEDYFRIDSDDSPDILGGTAKDKGPFQYVDIRTQDAAGDLPIRRVVRYYIDNDSLGGTIKGYLWLRSEYGVDRLPDDKIEECVSTIPFTGTRIQE</sequence>
<keyword evidence="2" id="KW-1185">Reference proteome</keyword>
<protein>
    <recommendedName>
        <fullName evidence="3">Lipoprotein</fullName>
    </recommendedName>
</protein>
<dbReference type="EMBL" id="CP071090">
    <property type="protein sequence ID" value="QSQ20651.1"/>
    <property type="molecule type" value="Genomic_DNA"/>
</dbReference>
<dbReference type="RefSeq" id="WP_206722231.1">
    <property type="nucleotide sequence ID" value="NZ_CP071090.1"/>
</dbReference>
<evidence type="ECO:0008006" key="3">
    <source>
        <dbReference type="Google" id="ProtNLM"/>
    </source>
</evidence>
<proteinExistence type="predicted"/>
<reference evidence="1 2" key="1">
    <citation type="submission" date="2021-02" db="EMBL/GenBank/DDBJ databases">
        <title>De Novo genome assembly of isolated myxobacteria.</title>
        <authorList>
            <person name="Stevens D.C."/>
        </authorList>
    </citation>
    <scope>NUCLEOTIDE SEQUENCE [LARGE SCALE GENOMIC DNA]</scope>
    <source>
        <strain evidence="2">SCPEA02</strain>
    </source>
</reference>
<evidence type="ECO:0000313" key="2">
    <source>
        <dbReference type="Proteomes" id="UP000662747"/>
    </source>
</evidence>
<evidence type="ECO:0000313" key="1">
    <source>
        <dbReference type="EMBL" id="QSQ20651.1"/>
    </source>
</evidence>
<accession>A0ABX7NP69</accession>
<organism evidence="1 2">
    <name type="scientific">Pyxidicoccus parkwayensis</name>
    <dbReference type="NCBI Taxonomy" id="2813578"/>
    <lineage>
        <taxon>Bacteria</taxon>
        <taxon>Pseudomonadati</taxon>
        <taxon>Myxococcota</taxon>
        <taxon>Myxococcia</taxon>
        <taxon>Myxococcales</taxon>
        <taxon>Cystobacterineae</taxon>
        <taxon>Myxococcaceae</taxon>
        <taxon>Pyxidicoccus</taxon>
    </lineage>
</organism>
<dbReference type="Proteomes" id="UP000662747">
    <property type="component" value="Chromosome"/>
</dbReference>
<name>A0ABX7NP69_9BACT</name>
<dbReference type="PROSITE" id="PS51257">
    <property type="entry name" value="PROKAR_LIPOPROTEIN"/>
    <property type="match status" value="1"/>
</dbReference>